<name>A0ABU7UZU9_9GAMM</name>
<dbReference type="PANTHER" id="PTHR21192:SF2">
    <property type="entry name" value="NADH DEHYDROGENASE [UBIQUINONE] 1 ALPHA SUBCOMPLEX ASSEMBLY FACTOR 3"/>
    <property type="match status" value="1"/>
</dbReference>
<dbReference type="PANTHER" id="PTHR21192">
    <property type="entry name" value="NUCLEAR PROTEIN E3-3"/>
    <property type="match status" value="1"/>
</dbReference>
<reference evidence="1 2" key="1">
    <citation type="submission" date="2024-01" db="EMBL/GenBank/DDBJ databases">
        <title>Novel species of the genus Luteimonas isolated from rivers.</title>
        <authorList>
            <person name="Lu H."/>
        </authorList>
    </citation>
    <scope>NUCLEOTIDE SEQUENCE [LARGE SCALE GENOMIC DNA]</scope>
    <source>
        <strain evidence="1 2">FXH3W</strain>
    </source>
</reference>
<proteinExistence type="predicted"/>
<dbReference type="RefSeq" id="WP_331703766.1">
    <property type="nucleotide sequence ID" value="NZ_JAZHBO010000002.1"/>
</dbReference>
<protein>
    <submittedName>
        <fullName evidence="1">MTH938/NDUFAF3 family protein</fullName>
    </submittedName>
</protein>
<dbReference type="InterPro" id="IPR007523">
    <property type="entry name" value="NDUFAF3/AAMDC"/>
</dbReference>
<dbReference type="Pfam" id="PF04430">
    <property type="entry name" value="DUF498"/>
    <property type="match status" value="1"/>
</dbReference>
<accession>A0ABU7UZU9</accession>
<sequence length="120" mass="13021">MFSLERPDFEYFFRAASGRSCLLGNRELFRPFLVTPTQLIETWAPSNPLSATDLDVALALEPEVIILGTGDTQVFPPAAVMAHCLSRRIGLEVMNNASAARTFNILAGEGRRVAAALLVG</sequence>
<organism evidence="1 2">
    <name type="scientific">Aquilutibacter rugosus</name>
    <dbReference type="NCBI Taxonomy" id="3115820"/>
    <lineage>
        <taxon>Bacteria</taxon>
        <taxon>Pseudomonadati</taxon>
        <taxon>Pseudomonadota</taxon>
        <taxon>Gammaproteobacteria</taxon>
        <taxon>Lysobacterales</taxon>
        <taxon>Lysobacteraceae</taxon>
        <taxon>Aquilutibacter</taxon>
    </lineage>
</organism>
<dbReference type="InterPro" id="IPR036748">
    <property type="entry name" value="MTH938-like_sf"/>
</dbReference>
<evidence type="ECO:0000313" key="2">
    <source>
        <dbReference type="Proteomes" id="UP001356170"/>
    </source>
</evidence>
<dbReference type="Proteomes" id="UP001356170">
    <property type="component" value="Unassembled WGS sequence"/>
</dbReference>
<evidence type="ECO:0000313" key="1">
    <source>
        <dbReference type="EMBL" id="MEF2155773.1"/>
    </source>
</evidence>
<gene>
    <name evidence="1" type="ORF">V3390_05925</name>
</gene>
<keyword evidence="2" id="KW-1185">Reference proteome</keyword>
<comment type="caution">
    <text evidence="1">The sequence shown here is derived from an EMBL/GenBank/DDBJ whole genome shotgun (WGS) entry which is preliminary data.</text>
</comment>
<dbReference type="EMBL" id="JAZHBO010000002">
    <property type="protein sequence ID" value="MEF2155773.1"/>
    <property type="molecule type" value="Genomic_DNA"/>
</dbReference>
<dbReference type="SUPFAM" id="SSF64076">
    <property type="entry name" value="MTH938-like"/>
    <property type="match status" value="1"/>
</dbReference>
<dbReference type="Gene3D" id="3.40.1230.10">
    <property type="entry name" value="MTH938-like"/>
    <property type="match status" value="1"/>
</dbReference>